<dbReference type="Pfam" id="PF01555">
    <property type="entry name" value="N6_N4_Mtase"/>
    <property type="match status" value="1"/>
</dbReference>
<comment type="catalytic activity">
    <reaction evidence="7">
        <text>a 2'-deoxycytidine in DNA + S-adenosyl-L-methionine = an N(4)-methyl-2'-deoxycytidine in DNA + S-adenosyl-L-homocysteine + H(+)</text>
        <dbReference type="Rhea" id="RHEA:16857"/>
        <dbReference type="Rhea" id="RHEA-COMP:11369"/>
        <dbReference type="Rhea" id="RHEA-COMP:13674"/>
        <dbReference type="ChEBI" id="CHEBI:15378"/>
        <dbReference type="ChEBI" id="CHEBI:57856"/>
        <dbReference type="ChEBI" id="CHEBI:59789"/>
        <dbReference type="ChEBI" id="CHEBI:85452"/>
        <dbReference type="ChEBI" id="CHEBI:137933"/>
        <dbReference type="EC" id="2.1.1.113"/>
    </reaction>
</comment>
<evidence type="ECO:0000256" key="5">
    <source>
        <dbReference type="ARBA" id="ARBA00022747"/>
    </source>
</evidence>
<evidence type="ECO:0000313" key="11">
    <source>
        <dbReference type="Proteomes" id="UP000807825"/>
    </source>
</evidence>
<dbReference type="PRINTS" id="PR00508">
    <property type="entry name" value="S21N4MTFRASE"/>
</dbReference>
<dbReference type="InterPro" id="IPR001091">
    <property type="entry name" value="RM_Methyltransferase"/>
</dbReference>
<organism evidence="10 11">
    <name type="scientific">Desulfomonile tiedjei</name>
    <dbReference type="NCBI Taxonomy" id="2358"/>
    <lineage>
        <taxon>Bacteria</taxon>
        <taxon>Pseudomonadati</taxon>
        <taxon>Thermodesulfobacteriota</taxon>
        <taxon>Desulfomonilia</taxon>
        <taxon>Desulfomonilales</taxon>
        <taxon>Desulfomonilaceae</taxon>
        <taxon>Desulfomonile</taxon>
    </lineage>
</organism>
<name>A0A9D6V2J6_9BACT</name>
<dbReference type="AlphaFoldDB" id="A0A9D6V2J6"/>
<evidence type="ECO:0000256" key="1">
    <source>
        <dbReference type="ARBA" id="ARBA00010203"/>
    </source>
</evidence>
<dbReference type="EMBL" id="JACRDE010000143">
    <property type="protein sequence ID" value="MBI5248801.1"/>
    <property type="molecule type" value="Genomic_DNA"/>
</dbReference>
<dbReference type="Proteomes" id="UP000807825">
    <property type="component" value="Unassembled WGS sequence"/>
</dbReference>
<dbReference type="SUPFAM" id="SSF53335">
    <property type="entry name" value="S-adenosyl-L-methionine-dependent methyltransferases"/>
    <property type="match status" value="1"/>
</dbReference>
<dbReference type="EC" id="2.1.1.-" evidence="8"/>
<evidence type="ECO:0000256" key="7">
    <source>
        <dbReference type="ARBA" id="ARBA00049120"/>
    </source>
</evidence>
<comment type="similarity">
    <text evidence="1">Belongs to the N(4)/N(6)-methyltransferase family. N(4) subfamily.</text>
</comment>
<evidence type="ECO:0000256" key="4">
    <source>
        <dbReference type="ARBA" id="ARBA00022691"/>
    </source>
</evidence>
<keyword evidence="6" id="KW-0238">DNA-binding</keyword>
<dbReference type="GO" id="GO:0032259">
    <property type="term" value="P:methylation"/>
    <property type="evidence" value="ECO:0007669"/>
    <property type="project" value="UniProtKB-KW"/>
</dbReference>
<dbReference type="GO" id="GO:0003677">
    <property type="term" value="F:DNA binding"/>
    <property type="evidence" value="ECO:0007669"/>
    <property type="project" value="UniProtKB-KW"/>
</dbReference>
<evidence type="ECO:0000256" key="2">
    <source>
        <dbReference type="ARBA" id="ARBA00022603"/>
    </source>
</evidence>
<dbReference type="PANTHER" id="PTHR13370">
    <property type="entry name" value="RNA METHYLASE-RELATED"/>
    <property type="match status" value="1"/>
</dbReference>
<feature type="domain" description="DNA methylase N-4/N-6" evidence="9">
    <location>
        <begin position="103"/>
        <end position="154"/>
    </location>
</feature>
<dbReference type="GO" id="GO:0009307">
    <property type="term" value="P:DNA restriction-modification system"/>
    <property type="evidence" value="ECO:0007669"/>
    <property type="project" value="UniProtKB-KW"/>
</dbReference>
<accession>A0A9D6V2J6</accession>
<evidence type="ECO:0000313" key="10">
    <source>
        <dbReference type="EMBL" id="MBI5248801.1"/>
    </source>
</evidence>
<protein>
    <recommendedName>
        <fullName evidence="8">Methyltransferase</fullName>
        <ecNumber evidence="8">2.1.1.-</ecNumber>
    </recommendedName>
</protein>
<dbReference type="GO" id="GO:0005737">
    <property type="term" value="C:cytoplasm"/>
    <property type="evidence" value="ECO:0007669"/>
    <property type="project" value="TreeGrafter"/>
</dbReference>
<keyword evidence="2" id="KW-0489">Methyltransferase</keyword>
<proteinExistence type="inferred from homology"/>
<dbReference type="GO" id="GO:0008170">
    <property type="term" value="F:N-methyltransferase activity"/>
    <property type="evidence" value="ECO:0007669"/>
    <property type="project" value="InterPro"/>
</dbReference>
<evidence type="ECO:0000256" key="6">
    <source>
        <dbReference type="ARBA" id="ARBA00023125"/>
    </source>
</evidence>
<keyword evidence="3" id="KW-0808">Transferase</keyword>
<evidence type="ECO:0000259" key="9">
    <source>
        <dbReference type="Pfam" id="PF01555"/>
    </source>
</evidence>
<dbReference type="Gene3D" id="3.40.50.150">
    <property type="entry name" value="Vaccinia Virus protein VP39"/>
    <property type="match status" value="2"/>
</dbReference>
<keyword evidence="4" id="KW-0949">S-adenosyl-L-methionine</keyword>
<dbReference type="PANTHER" id="PTHR13370:SF3">
    <property type="entry name" value="TRNA (GUANINE(10)-N2)-METHYLTRANSFERASE HOMOLOG"/>
    <property type="match status" value="1"/>
</dbReference>
<dbReference type="InterPro" id="IPR002941">
    <property type="entry name" value="DNA_methylase_N4/N6"/>
</dbReference>
<gene>
    <name evidence="10" type="ORF">HY912_04845</name>
</gene>
<evidence type="ECO:0000256" key="3">
    <source>
        <dbReference type="ARBA" id="ARBA00022679"/>
    </source>
</evidence>
<comment type="caution">
    <text evidence="10">The sequence shown here is derived from an EMBL/GenBank/DDBJ whole genome shotgun (WGS) entry which is preliminary data.</text>
</comment>
<keyword evidence="5" id="KW-0680">Restriction system</keyword>
<dbReference type="GO" id="GO:0015667">
    <property type="term" value="F:site-specific DNA-methyltransferase (cytosine-N4-specific) activity"/>
    <property type="evidence" value="ECO:0007669"/>
    <property type="project" value="UniProtKB-EC"/>
</dbReference>
<evidence type="ECO:0000256" key="8">
    <source>
        <dbReference type="RuleBase" id="RU362026"/>
    </source>
</evidence>
<dbReference type="PROSITE" id="PS00093">
    <property type="entry name" value="N4_MTASE"/>
    <property type="match status" value="1"/>
</dbReference>
<dbReference type="InterPro" id="IPR017985">
    <property type="entry name" value="MeTrfase_CN4_CS"/>
</dbReference>
<reference evidence="10" key="1">
    <citation type="submission" date="2020-07" db="EMBL/GenBank/DDBJ databases">
        <title>Huge and variable diversity of episymbiotic CPR bacteria and DPANN archaea in groundwater ecosystems.</title>
        <authorList>
            <person name="He C.Y."/>
            <person name="Keren R."/>
            <person name="Whittaker M."/>
            <person name="Farag I.F."/>
            <person name="Doudna J."/>
            <person name="Cate J.H.D."/>
            <person name="Banfield J.F."/>
        </authorList>
    </citation>
    <scope>NUCLEOTIDE SEQUENCE</scope>
    <source>
        <strain evidence="10">NC_groundwater_1664_Pr3_B-0.1um_52_9</strain>
    </source>
</reference>
<dbReference type="InterPro" id="IPR029063">
    <property type="entry name" value="SAM-dependent_MTases_sf"/>
</dbReference>
<sequence length="394" mass="44147">MVPINTARLHRNVQFIYEKCLAEQELESFGITEFYSSRSDPWTYNFNGDGDSKALLNCSAYFGSLNGRESVYKRLILPEYQGGKFNVTRSVNQYLTHWIYPYKGKFHPQMVRALLNILRIQRGQVVLDPFVGSGTTAIECMLMGINSVGIDISPLCILISRVKTAAWRWAEDIARIVASGPPPPSNADPMIHDFFAMADMVTESDVSVRNRDRDTWRPKNLSKMLRSVSHMAQAKRELGLSFGSVSLSLGDCRQLSSVGLGEASIDAVITSPPYSIALDYVKNDAHALRALGLKPEEIREEFIGVRGKPKNRLSLYNGDMKSVFRELARVLKPGAPAAVVIGDATDGTEITTTEDMKSWGEPYGLKFERELPKIVFGLYSVITDEKILFFRRDK</sequence>